<proteinExistence type="predicted"/>
<organism evidence="4 5">
    <name type="scientific">Dysgonomonas capnocytophagoides</name>
    <dbReference type="NCBI Taxonomy" id="45254"/>
    <lineage>
        <taxon>Bacteria</taxon>
        <taxon>Pseudomonadati</taxon>
        <taxon>Bacteroidota</taxon>
        <taxon>Bacteroidia</taxon>
        <taxon>Bacteroidales</taxon>
        <taxon>Dysgonomonadaceae</taxon>
        <taxon>Dysgonomonas</taxon>
    </lineage>
</organism>
<dbReference type="RefSeq" id="WP_134435369.1">
    <property type="nucleotide sequence ID" value="NZ_SOML01000001.1"/>
</dbReference>
<protein>
    <submittedName>
        <fullName evidence="4">M28 family peptidase</fullName>
    </submittedName>
</protein>
<gene>
    <name evidence="4" type="ORF">E2605_02385</name>
</gene>
<dbReference type="AlphaFoldDB" id="A0A4Y8L9Y5"/>
<dbReference type="SUPFAM" id="SSF53187">
    <property type="entry name" value="Zn-dependent exopeptidases"/>
    <property type="match status" value="1"/>
</dbReference>
<dbReference type="GO" id="GO:0016603">
    <property type="term" value="F:glutaminyl-peptide cyclotransferase activity"/>
    <property type="evidence" value="ECO:0007669"/>
    <property type="project" value="TreeGrafter"/>
</dbReference>
<dbReference type="PANTHER" id="PTHR12283">
    <property type="entry name" value="GLUTAMINYL-PEPTIDE CYCLOTRANSFERASE"/>
    <property type="match status" value="1"/>
</dbReference>
<evidence type="ECO:0000313" key="5">
    <source>
        <dbReference type="Proteomes" id="UP000297861"/>
    </source>
</evidence>
<dbReference type="EMBL" id="SOML01000001">
    <property type="protein sequence ID" value="TFD98954.1"/>
    <property type="molecule type" value="Genomic_DNA"/>
</dbReference>
<comment type="caution">
    <text evidence="4">The sequence shown here is derived from an EMBL/GenBank/DDBJ whole genome shotgun (WGS) entry which is preliminary data.</text>
</comment>
<accession>A0A4Y8L9Y5</accession>
<dbReference type="PANTHER" id="PTHR12283:SF6">
    <property type="entry name" value="GLUTAMINYL-PEPTIDE CYCLOTRANSFERASE-RELATED"/>
    <property type="match status" value="1"/>
</dbReference>
<dbReference type="PROSITE" id="PS51257">
    <property type="entry name" value="PROKAR_LIPOPROTEIN"/>
    <property type="match status" value="1"/>
</dbReference>
<keyword evidence="5" id="KW-1185">Reference proteome</keyword>
<evidence type="ECO:0000256" key="2">
    <source>
        <dbReference type="ARBA" id="ARBA00023315"/>
    </source>
</evidence>
<dbReference type="InterPro" id="IPR040234">
    <property type="entry name" value="QC/QCL"/>
</dbReference>
<feature type="domain" description="Peptidase M28" evidence="3">
    <location>
        <begin position="104"/>
        <end position="327"/>
    </location>
</feature>
<dbReference type="Pfam" id="PF04389">
    <property type="entry name" value="Peptidase_M28"/>
    <property type="match status" value="1"/>
</dbReference>
<reference evidence="4 5" key="1">
    <citation type="submission" date="2019-03" db="EMBL/GenBank/DDBJ databases">
        <title>San Antonio Military Medical Center submission to MRSN (WRAIR), pending publication.</title>
        <authorList>
            <person name="Blyth D.M."/>
            <person name="Mccarthy S.L."/>
            <person name="Schall S.E."/>
            <person name="Stam J.A."/>
            <person name="Ong A.C."/>
            <person name="Mcgann P.T."/>
        </authorList>
    </citation>
    <scope>NUCLEOTIDE SEQUENCE [LARGE SCALE GENOMIC DNA]</scope>
    <source>
        <strain evidence="4 5">MRSN571793</strain>
    </source>
</reference>
<dbReference type="OrthoDB" id="9773494at2"/>
<evidence type="ECO:0000259" key="3">
    <source>
        <dbReference type="Pfam" id="PF04389"/>
    </source>
</evidence>
<dbReference type="GO" id="GO:0008270">
    <property type="term" value="F:zinc ion binding"/>
    <property type="evidence" value="ECO:0007669"/>
    <property type="project" value="TreeGrafter"/>
</dbReference>
<evidence type="ECO:0000313" key="4">
    <source>
        <dbReference type="EMBL" id="TFD98954.1"/>
    </source>
</evidence>
<dbReference type="Gene3D" id="3.40.630.10">
    <property type="entry name" value="Zn peptidases"/>
    <property type="match status" value="1"/>
</dbReference>
<name>A0A4Y8L9Y5_9BACT</name>
<dbReference type="STRING" id="1121485.GCA_000426485_00153"/>
<dbReference type="InterPro" id="IPR007484">
    <property type="entry name" value="Peptidase_M28"/>
</dbReference>
<evidence type="ECO:0000256" key="1">
    <source>
        <dbReference type="ARBA" id="ARBA00022679"/>
    </source>
</evidence>
<keyword evidence="1" id="KW-0808">Transferase</keyword>
<sequence length="331" mass="36821">MSLRNISLIGCTIGLLACSCGQKTTTNNTSAEQKYQQVSPVFNSDSAYSFVDKQVAFGPRVPNSKEHIACGDYLVAELKRFGANVTEQSMDVKAFDGTVLHARNIIGSFNPENASRVLLFAHWDTRPFSDQDPDEKNHKSPVQGANDGASGVGVLLEVARSIQTQSPNIGVDIIFFDAEDYGTPSFVTNAPEGEWWCLGSQYWSKNPHIQDYKARFGILLDMVGAPDATFYKEAISRQYANDIVEKVWRTARDLGYGKYFIDKNGGGITDDHVPVNENRRIPSIDIIHNDENTQSGFGWYWHTSKDDMNSISKETLKAVGQTVLEVVYKEK</sequence>
<dbReference type="Proteomes" id="UP000297861">
    <property type="component" value="Unassembled WGS sequence"/>
</dbReference>
<keyword evidence="2" id="KW-0012">Acyltransferase</keyword>